<evidence type="ECO:0000313" key="1">
    <source>
        <dbReference type="EMBL" id="CAG8612894.1"/>
    </source>
</evidence>
<keyword evidence="2" id="KW-1185">Reference proteome</keyword>
<protein>
    <submittedName>
        <fullName evidence="1">12359_t:CDS:1</fullName>
    </submittedName>
</protein>
<gene>
    <name evidence="1" type="ORF">ACOLOM_LOCUS7076</name>
</gene>
<name>A0ACA9MTC4_9GLOM</name>
<evidence type="ECO:0000313" key="2">
    <source>
        <dbReference type="Proteomes" id="UP000789525"/>
    </source>
</evidence>
<reference evidence="1" key="1">
    <citation type="submission" date="2021-06" db="EMBL/GenBank/DDBJ databases">
        <authorList>
            <person name="Kallberg Y."/>
            <person name="Tangrot J."/>
            <person name="Rosling A."/>
        </authorList>
    </citation>
    <scope>NUCLEOTIDE SEQUENCE</scope>
    <source>
        <strain evidence="1">CL356</strain>
    </source>
</reference>
<dbReference type="EMBL" id="CAJVPT010015588">
    <property type="protein sequence ID" value="CAG8612894.1"/>
    <property type="molecule type" value="Genomic_DNA"/>
</dbReference>
<accession>A0ACA9MTC4</accession>
<proteinExistence type="predicted"/>
<sequence>MGWNELPVEIMEIIFSQVHQPDLPSLRFVSRATNHAICPLIWKRKLLCVEWKELPYLEEIMGSDSLSYPLSQLVTGLKVRTVPTRIPVVPQTQPTSFSGTKAEATRRHKTLSMLLAKNSDKKTDSLLEEQAEWSITDAGLDIFYRIVRKFANLKTLGVPSLDTLVAASSSSLETFAIARSTLQSFQNIEELRLNSVWLNRREGKVTPGDLIRCLVDFPHLKTLSAHVQTDQNVHPLVYTPTKINCALRHLELTIAKNNGRIMDSLIQFLRLTKDLHMFLLDDRTTRKTMGELSNSFVWELGGSAPELDIPRIVEALYGSHETLVRLNITQYDPFLQGNRDPVLISFRQFTSLETLVIPFTPVLPASPQNVQSHTICFPKSLAVLTIVREAKLSLHELEVILHLLRNSLRELGAFVIGNYQEVQDTVYKRSPGKVTWTTGDKFQGAQWVNVHISRPEVSKDRV</sequence>
<organism evidence="1 2">
    <name type="scientific">Acaulospora colombiana</name>
    <dbReference type="NCBI Taxonomy" id="27376"/>
    <lineage>
        <taxon>Eukaryota</taxon>
        <taxon>Fungi</taxon>
        <taxon>Fungi incertae sedis</taxon>
        <taxon>Mucoromycota</taxon>
        <taxon>Glomeromycotina</taxon>
        <taxon>Glomeromycetes</taxon>
        <taxon>Diversisporales</taxon>
        <taxon>Acaulosporaceae</taxon>
        <taxon>Acaulospora</taxon>
    </lineage>
</organism>
<comment type="caution">
    <text evidence="1">The sequence shown here is derived from an EMBL/GenBank/DDBJ whole genome shotgun (WGS) entry which is preliminary data.</text>
</comment>
<dbReference type="Proteomes" id="UP000789525">
    <property type="component" value="Unassembled WGS sequence"/>
</dbReference>